<evidence type="ECO:0000313" key="5">
    <source>
        <dbReference type="EMBL" id="AKV80550.1"/>
    </source>
</evidence>
<dbReference type="EMBL" id="CP012172">
    <property type="protein sequence ID" value="AKV73814.1"/>
    <property type="molecule type" value="Genomic_DNA"/>
</dbReference>
<accession>A0A088E6A2</accession>
<dbReference type="EMBL" id="CP012176">
    <property type="protein sequence ID" value="AKV82798.1"/>
    <property type="molecule type" value="Genomic_DNA"/>
</dbReference>
<evidence type="ECO:0000313" key="2">
    <source>
        <dbReference type="EMBL" id="AKV73814.1"/>
    </source>
</evidence>
<dbReference type="Proteomes" id="UP000068832">
    <property type="component" value="Chromosome"/>
</dbReference>
<evidence type="ECO:0000313" key="7">
    <source>
        <dbReference type="Proteomes" id="UP000029084"/>
    </source>
</evidence>
<sequence>MKVYVTGRKGGTGKTIVALYLMYKLKLMGFRVEFKDLSENGIGGTFLKKIGFRRDPKPHYVIYDIKSSAIDGSQDMTILVIEFPFIRLETWNWPNKKILVINKANPFPDKFIQQLEQIKSLVPEFDHVVVVPFNGFLFNGELSSEPVLDKLSLIVSGKANDKLVLPFVEEAGRTIH</sequence>
<dbReference type="EMBL" id="CP012174">
    <property type="protein sequence ID" value="AKV78305.1"/>
    <property type="molecule type" value="Genomic_DNA"/>
</dbReference>
<organism evidence="1 7">
    <name type="scientific">Metallosphaera sedula</name>
    <dbReference type="NCBI Taxonomy" id="43687"/>
    <lineage>
        <taxon>Archaea</taxon>
        <taxon>Thermoproteota</taxon>
        <taxon>Thermoprotei</taxon>
        <taxon>Sulfolobales</taxon>
        <taxon>Sulfolobaceae</taxon>
        <taxon>Metallosphaera</taxon>
    </lineage>
</organism>
<dbReference type="Proteomes" id="UP000062398">
    <property type="component" value="Chromosome"/>
</dbReference>
<dbReference type="InterPro" id="IPR027417">
    <property type="entry name" value="P-loop_NTPase"/>
</dbReference>
<dbReference type="AlphaFoldDB" id="A0A088E6A2"/>
<reference evidence="9 10" key="2">
    <citation type="journal article" date="2015" name="Genome Announc.">
        <title>Complete Genome Sequences of Evolved Arsenate-Resistant Metallosphaera sedula Strains.</title>
        <authorList>
            <person name="Ai C."/>
            <person name="McCarthy S."/>
            <person name="Schackwitz W."/>
            <person name="Martin J."/>
            <person name="Lipzen A."/>
            <person name="Blum P."/>
        </authorList>
    </citation>
    <scope>NUCLEOTIDE SEQUENCE [LARGE SCALE GENOMIC DNA]</scope>
    <source>
        <strain evidence="4 10">ARS120-1</strain>
        <strain evidence="5 9">ARS120-2</strain>
        <strain evidence="2 12">ARS50-1</strain>
        <strain evidence="3 11">ARS50-2</strain>
    </source>
</reference>
<dbReference type="Proteomes" id="UP000056255">
    <property type="component" value="Chromosome"/>
</dbReference>
<evidence type="ECO:0000313" key="12">
    <source>
        <dbReference type="Proteomes" id="UP000068832"/>
    </source>
</evidence>
<dbReference type="RefSeq" id="WP_012020675.1">
    <property type="nucleotide sequence ID" value="NZ_CP008822.1"/>
</dbReference>
<name>A0A088E6A2_9CREN</name>
<proteinExistence type="predicted"/>
<evidence type="ECO:0000313" key="10">
    <source>
        <dbReference type="Proteomes" id="UP000062398"/>
    </source>
</evidence>
<dbReference type="EMBL" id="CP008822">
    <property type="protein sequence ID" value="AIM26875.1"/>
    <property type="molecule type" value="Genomic_DNA"/>
</dbReference>
<dbReference type="Proteomes" id="UP000062475">
    <property type="component" value="Chromosome"/>
</dbReference>
<evidence type="ECO:0000313" key="4">
    <source>
        <dbReference type="EMBL" id="AKV78305.1"/>
    </source>
</evidence>
<dbReference type="EMBL" id="CP012173">
    <property type="protein sequence ID" value="AKV76054.1"/>
    <property type="molecule type" value="Genomic_DNA"/>
</dbReference>
<evidence type="ECO:0000313" key="6">
    <source>
        <dbReference type="EMBL" id="AKV82798.1"/>
    </source>
</evidence>
<reference evidence="1 7" key="1">
    <citation type="journal article" date="2014" name="J. Bacteriol.">
        <title>Role of an Archaeal PitA Transporter in the Copper and Arsenic Resistance of Metallosphaera sedula, an Extreme Thermoacidophile.</title>
        <authorList>
            <person name="McCarthy S."/>
            <person name="Ai C."/>
            <person name="Wheaton G."/>
            <person name="Tevatia R."/>
            <person name="Eckrich V."/>
            <person name="Kelly R."/>
            <person name="Blum P."/>
        </authorList>
    </citation>
    <scope>NUCLEOTIDE SEQUENCE [LARGE SCALE GENOMIC DNA]</scope>
    <source>
        <strain evidence="1 7">CuR1</strain>
    </source>
</reference>
<dbReference type="EMBL" id="CP012175">
    <property type="protein sequence ID" value="AKV80550.1"/>
    <property type="molecule type" value="Genomic_DNA"/>
</dbReference>
<dbReference type="OrthoDB" id="34360at2157"/>
<evidence type="ECO:0000313" key="9">
    <source>
        <dbReference type="Proteomes" id="UP000061362"/>
    </source>
</evidence>
<protein>
    <recommendedName>
        <fullName evidence="13">CobQ/CobB/MinD/ParA nucleotide binding domain-containing protein</fullName>
    </recommendedName>
</protein>
<dbReference type="Proteomes" id="UP000029084">
    <property type="component" value="Chromosome"/>
</dbReference>
<evidence type="ECO:0000313" key="3">
    <source>
        <dbReference type="EMBL" id="AKV76054.1"/>
    </source>
</evidence>
<gene>
    <name evidence="1" type="ORF">HA72_0713</name>
    <name evidence="2" type="ORF">MsedA_0726</name>
    <name evidence="3" type="ORF">MsedB_0726</name>
    <name evidence="4" type="ORF">MsedC_0725</name>
    <name evidence="5" type="ORF">MsedD_0726</name>
    <name evidence="6" type="ORF">MsedE_0726</name>
</gene>
<dbReference type="Gene3D" id="3.40.50.300">
    <property type="entry name" value="P-loop containing nucleotide triphosphate hydrolases"/>
    <property type="match status" value="1"/>
</dbReference>
<reference evidence="6 8" key="3">
    <citation type="submission" date="2015-07" db="EMBL/GenBank/DDBJ databases">
        <title>Physiological, transcriptional responses and genome re-sequencing of acid resistant extremely thermoacidophilic Metallosphaera sedula SARC-M1.</title>
        <authorList>
            <person name="Ai C."/>
            <person name="McCarthy S."/>
            <person name="Eckrich V."/>
            <person name="Rudrappa D."/>
            <person name="Qiu G."/>
            <person name="Blum P."/>
        </authorList>
    </citation>
    <scope>NUCLEOTIDE SEQUENCE [LARGE SCALE GENOMIC DNA]</scope>
    <source>
        <strain evidence="6 8">SARC-M1</strain>
    </source>
</reference>
<evidence type="ECO:0000313" key="1">
    <source>
        <dbReference type="EMBL" id="AIM26875.1"/>
    </source>
</evidence>
<evidence type="ECO:0008006" key="13">
    <source>
        <dbReference type="Google" id="ProtNLM"/>
    </source>
</evidence>
<dbReference type="Proteomes" id="UP000061362">
    <property type="component" value="Chromosome"/>
</dbReference>
<dbReference type="PATRIC" id="fig|43687.5.peg.728"/>
<dbReference type="SUPFAM" id="SSF52540">
    <property type="entry name" value="P-loop containing nucleoside triphosphate hydrolases"/>
    <property type="match status" value="1"/>
</dbReference>
<evidence type="ECO:0000313" key="8">
    <source>
        <dbReference type="Proteomes" id="UP000056255"/>
    </source>
</evidence>
<dbReference type="GeneID" id="91755166"/>
<evidence type="ECO:0000313" key="11">
    <source>
        <dbReference type="Proteomes" id="UP000062475"/>
    </source>
</evidence>